<evidence type="ECO:0000313" key="3">
    <source>
        <dbReference type="Proteomes" id="UP001153269"/>
    </source>
</evidence>
<dbReference type="AlphaFoldDB" id="A0A9N7Y534"/>
<reference evidence="2" key="1">
    <citation type="submission" date="2020-03" db="EMBL/GenBank/DDBJ databases">
        <authorList>
            <person name="Weist P."/>
        </authorList>
    </citation>
    <scope>NUCLEOTIDE SEQUENCE</scope>
</reference>
<feature type="compositionally biased region" description="Basic residues" evidence="1">
    <location>
        <begin position="33"/>
        <end position="43"/>
    </location>
</feature>
<comment type="caution">
    <text evidence="2">The sequence shown here is derived from an EMBL/GenBank/DDBJ whole genome shotgun (WGS) entry which is preliminary data.</text>
</comment>
<organism evidence="2 3">
    <name type="scientific">Pleuronectes platessa</name>
    <name type="common">European plaice</name>
    <dbReference type="NCBI Taxonomy" id="8262"/>
    <lineage>
        <taxon>Eukaryota</taxon>
        <taxon>Metazoa</taxon>
        <taxon>Chordata</taxon>
        <taxon>Craniata</taxon>
        <taxon>Vertebrata</taxon>
        <taxon>Euteleostomi</taxon>
        <taxon>Actinopterygii</taxon>
        <taxon>Neopterygii</taxon>
        <taxon>Teleostei</taxon>
        <taxon>Neoteleostei</taxon>
        <taxon>Acanthomorphata</taxon>
        <taxon>Carangaria</taxon>
        <taxon>Pleuronectiformes</taxon>
        <taxon>Pleuronectoidei</taxon>
        <taxon>Pleuronectidae</taxon>
        <taxon>Pleuronectes</taxon>
    </lineage>
</organism>
<feature type="region of interest" description="Disordered" evidence="1">
    <location>
        <begin position="21"/>
        <end position="79"/>
    </location>
</feature>
<dbReference type="EMBL" id="CADEAL010000039">
    <property type="protein sequence ID" value="CAB1413146.1"/>
    <property type="molecule type" value="Genomic_DNA"/>
</dbReference>
<name>A0A9N7Y534_PLEPL</name>
<keyword evidence="3" id="KW-1185">Reference proteome</keyword>
<dbReference type="Proteomes" id="UP001153269">
    <property type="component" value="Unassembled WGS sequence"/>
</dbReference>
<proteinExistence type="predicted"/>
<evidence type="ECO:0000256" key="1">
    <source>
        <dbReference type="SAM" id="MobiDB-lite"/>
    </source>
</evidence>
<sequence>MGRSAPGFRATFYNISLHASSSTTGGVPLRMTQRSRKRRRRRACRAEIEKEAVAEDERKHSTTEGLSSEQPHSGKQRKKQLISTLISLLPLHYQRLSDALTGAA</sequence>
<feature type="compositionally biased region" description="Polar residues" evidence="1">
    <location>
        <begin position="63"/>
        <end position="73"/>
    </location>
</feature>
<evidence type="ECO:0000313" key="2">
    <source>
        <dbReference type="EMBL" id="CAB1413146.1"/>
    </source>
</evidence>
<protein>
    <submittedName>
        <fullName evidence="2">Uncharacterized protein</fullName>
    </submittedName>
</protein>
<feature type="compositionally biased region" description="Basic and acidic residues" evidence="1">
    <location>
        <begin position="44"/>
        <end position="62"/>
    </location>
</feature>
<gene>
    <name evidence="2" type="ORF">PLEPLA_LOCUS846</name>
</gene>
<accession>A0A9N7Y534</accession>